<evidence type="ECO:0000313" key="4">
    <source>
        <dbReference type="Proteomes" id="UP000041254"/>
    </source>
</evidence>
<evidence type="ECO:0000256" key="2">
    <source>
        <dbReference type="SAM" id="Phobius"/>
    </source>
</evidence>
<proteinExistence type="predicted"/>
<accession>A0A0G4EDF2</accession>
<keyword evidence="2" id="KW-0472">Membrane</keyword>
<keyword evidence="2" id="KW-1133">Transmembrane helix</keyword>
<dbReference type="OMA" id="CIGLAHH"/>
<evidence type="ECO:0000256" key="1">
    <source>
        <dbReference type="SAM" id="MobiDB-lite"/>
    </source>
</evidence>
<feature type="region of interest" description="Disordered" evidence="1">
    <location>
        <begin position="89"/>
        <end position="145"/>
    </location>
</feature>
<gene>
    <name evidence="3" type="ORF">Vbra_20373</name>
</gene>
<dbReference type="AlphaFoldDB" id="A0A0G4EDF2"/>
<reference evidence="3 4" key="1">
    <citation type="submission" date="2014-11" db="EMBL/GenBank/DDBJ databases">
        <authorList>
            <person name="Zhu J."/>
            <person name="Qi W."/>
            <person name="Song R."/>
        </authorList>
    </citation>
    <scope>NUCLEOTIDE SEQUENCE [LARGE SCALE GENOMIC DNA]</scope>
</reference>
<organism evidence="3 4">
    <name type="scientific">Vitrella brassicaformis (strain CCMP3155)</name>
    <dbReference type="NCBI Taxonomy" id="1169540"/>
    <lineage>
        <taxon>Eukaryota</taxon>
        <taxon>Sar</taxon>
        <taxon>Alveolata</taxon>
        <taxon>Colpodellida</taxon>
        <taxon>Vitrellaceae</taxon>
        <taxon>Vitrella</taxon>
    </lineage>
</organism>
<dbReference type="Proteomes" id="UP000041254">
    <property type="component" value="Unassembled WGS sequence"/>
</dbReference>
<dbReference type="VEuPathDB" id="CryptoDB:Vbra_20373"/>
<dbReference type="OrthoDB" id="439796at2759"/>
<sequence>MAIVATSRFLDSLVMAVFLMSLSALMLFLFGEFYSMIVDPQKNFGKAGMVLQRIFPFKRSFDYNLTHILLFSILVCLLSLREAPPAGYEEEVAKDKDSKDKEKEKAGGAAAAAAKDKDKEKEKKRGSSRSRAADNGTAADPTHED</sequence>
<protein>
    <submittedName>
        <fullName evidence="3">Uncharacterized protein</fullName>
    </submittedName>
</protein>
<keyword evidence="2" id="KW-0812">Transmembrane</keyword>
<keyword evidence="4" id="KW-1185">Reference proteome</keyword>
<feature type="compositionally biased region" description="Basic and acidic residues" evidence="1">
    <location>
        <begin position="114"/>
        <end position="125"/>
    </location>
</feature>
<dbReference type="InParanoid" id="A0A0G4EDF2"/>
<dbReference type="EMBL" id="CDMY01000201">
    <property type="protein sequence ID" value="CEL94028.1"/>
    <property type="molecule type" value="Genomic_DNA"/>
</dbReference>
<feature type="transmembrane region" description="Helical" evidence="2">
    <location>
        <begin position="63"/>
        <end position="80"/>
    </location>
</feature>
<feature type="compositionally biased region" description="Basic and acidic residues" evidence="1">
    <location>
        <begin position="91"/>
        <end position="106"/>
    </location>
</feature>
<evidence type="ECO:0000313" key="3">
    <source>
        <dbReference type="EMBL" id="CEL94028.1"/>
    </source>
</evidence>
<name>A0A0G4EDF2_VITBC</name>
<dbReference type="FunCoup" id="A0A0G4EDF2">
    <property type="interactions" value="5"/>
</dbReference>
<feature type="transmembrane region" description="Helical" evidence="2">
    <location>
        <begin position="12"/>
        <end position="30"/>
    </location>
</feature>